<keyword evidence="2" id="KW-1185">Reference proteome</keyword>
<protein>
    <submittedName>
        <fullName evidence="1">SIR4-interacting protein</fullName>
    </submittedName>
</protein>
<proteinExistence type="predicted"/>
<evidence type="ECO:0000313" key="1">
    <source>
        <dbReference type="EMBL" id="QFZ30479.1"/>
    </source>
</evidence>
<reference evidence="2" key="1">
    <citation type="journal article" date="2019" name="MBio">
        <title>Comparative genomics for the elucidation of multidrug resistance (MDR) in Candida lusitaniae.</title>
        <authorList>
            <person name="Kannan A."/>
            <person name="Asner S.A."/>
            <person name="Trachsel E."/>
            <person name="Kelly S."/>
            <person name="Parker J."/>
            <person name="Sanglard D."/>
        </authorList>
    </citation>
    <scope>NUCLEOTIDE SEQUENCE [LARGE SCALE GENOMIC DNA]</scope>
    <source>
        <strain evidence="2">P1</strain>
    </source>
</reference>
<sequence length="539" mass="55796">MSLTSVELNHLVWRYLQESGHEMAAYALEKSARCRDENSPTKALGPVGPGALVSLVQKGILYTLAHDAAAGDAASLTLAHALAAEAEKSRSSEAKNATESAHTNTSANTNINTTTNTTTNGDTSTNSNTNTNGDANGDANNFEDTNTEVASLAAAFTFAPAFAASWHPAGGAFAFGRENGAAAIQTEAGEPLVLNHAPSDGDISTVAWSPSGTVVTAGGSGELRAWGANARLKNVALNSATDARADPLDSHAPALSLGTPFVALSWGPHWAATVDANNAVCVWDASLSPVSQVVPPTSPSPDSASHPLCVCWLGDSKLAVSTPSHSIQIYSVSRSGSALAGQLAGHAHAVSALTFSPVSKLLASASDTDYAIKVWNSSSPSHAVDLNVQTDRTPHIHYHTTPILGLFFLASGNQLASVSMEGSMNVWDAVDGSVLLSANIFSRLAALGKHDTANGRSMVFAAALAPSSAHLAVADDSGNVSVWDVDPEHYGSRVPLRCVGYYAASAEEADVCDLAWDPRGSFLAVCYRGRESVVLEVPN</sequence>
<organism evidence="1 2">
    <name type="scientific">Clavispora lusitaniae</name>
    <name type="common">Candida lusitaniae</name>
    <dbReference type="NCBI Taxonomy" id="36911"/>
    <lineage>
        <taxon>Eukaryota</taxon>
        <taxon>Fungi</taxon>
        <taxon>Dikarya</taxon>
        <taxon>Ascomycota</taxon>
        <taxon>Saccharomycotina</taxon>
        <taxon>Pichiomycetes</taxon>
        <taxon>Metschnikowiaceae</taxon>
        <taxon>Clavispora</taxon>
    </lineage>
</organism>
<evidence type="ECO:0000313" key="2">
    <source>
        <dbReference type="Proteomes" id="UP000326582"/>
    </source>
</evidence>
<dbReference type="EMBL" id="CP038491">
    <property type="protein sequence ID" value="QFZ30479.1"/>
    <property type="molecule type" value="Genomic_DNA"/>
</dbReference>
<dbReference type="Proteomes" id="UP000326582">
    <property type="component" value="Chromosome 8"/>
</dbReference>
<name>A0ACD0WSE3_CLALS</name>
<gene>
    <name evidence="1" type="ORF">EJF14_80198</name>
</gene>
<accession>A0ACD0WSE3</accession>